<evidence type="ECO:0000313" key="3">
    <source>
        <dbReference type="Proteomes" id="UP000054007"/>
    </source>
</evidence>
<feature type="compositionally biased region" description="Basic residues" evidence="1">
    <location>
        <begin position="83"/>
        <end position="96"/>
    </location>
</feature>
<dbReference type="EMBL" id="KN880503">
    <property type="protein sequence ID" value="KIY68436.1"/>
    <property type="molecule type" value="Genomic_DNA"/>
</dbReference>
<organism evidence="2 3">
    <name type="scientific">Cylindrobasidium torrendii FP15055 ss-10</name>
    <dbReference type="NCBI Taxonomy" id="1314674"/>
    <lineage>
        <taxon>Eukaryota</taxon>
        <taxon>Fungi</taxon>
        <taxon>Dikarya</taxon>
        <taxon>Basidiomycota</taxon>
        <taxon>Agaricomycotina</taxon>
        <taxon>Agaricomycetes</taxon>
        <taxon>Agaricomycetidae</taxon>
        <taxon>Agaricales</taxon>
        <taxon>Marasmiineae</taxon>
        <taxon>Physalacriaceae</taxon>
        <taxon>Cylindrobasidium</taxon>
    </lineage>
</organism>
<accession>A0A0D7BFP9</accession>
<proteinExistence type="predicted"/>
<feature type="compositionally biased region" description="Basic residues" evidence="1">
    <location>
        <begin position="305"/>
        <end position="317"/>
    </location>
</feature>
<reference evidence="2 3" key="1">
    <citation type="journal article" date="2015" name="Fungal Genet. Biol.">
        <title>Evolution of novel wood decay mechanisms in Agaricales revealed by the genome sequences of Fistulina hepatica and Cylindrobasidium torrendii.</title>
        <authorList>
            <person name="Floudas D."/>
            <person name="Held B.W."/>
            <person name="Riley R."/>
            <person name="Nagy L.G."/>
            <person name="Koehler G."/>
            <person name="Ransdell A.S."/>
            <person name="Younus H."/>
            <person name="Chow J."/>
            <person name="Chiniquy J."/>
            <person name="Lipzen A."/>
            <person name="Tritt A."/>
            <person name="Sun H."/>
            <person name="Haridas S."/>
            <person name="LaButti K."/>
            <person name="Ohm R.A."/>
            <person name="Kues U."/>
            <person name="Blanchette R.A."/>
            <person name="Grigoriev I.V."/>
            <person name="Minto R.E."/>
            <person name="Hibbett D.S."/>
        </authorList>
    </citation>
    <scope>NUCLEOTIDE SEQUENCE [LARGE SCALE GENOMIC DNA]</scope>
    <source>
        <strain evidence="2 3">FP15055 ss-10</strain>
    </source>
</reference>
<feature type="compositionally biased region" description="Polar residues" evidence="1">
    <location>
        <begin position="201"/>
        <end position="217"/>
    </location>
</feature>
<evidence type="ECO:0000256" key="1">
    <source>
        <dbReference type="SAM" id="MobiDB-lite"/>
    </source>
</evidence>
<gene>
    <name evidence="2" type="ORF">CYLTODRAFT_443380</name>
</gene>
<feature type="region of interest" description="Disordered" evidence="1">
    <location>
        <begin position="28"/>
        <end position="134"/>
    </location>
</feature>
<protein>
    <submittedName>
        <fullName evidence="2">Uncharacterized protein</fullName>
    </submittedName>
</protein>
<dbReference type="Proteomes" id="UP000054007">
    <property type="component" value="Unassembled WGS sequence"/>
</dbReference>
<name>A0A0D7BFP9_9AGAR</name>
<feature type="compositionally biased region" description="Polar residues" evidence="1">
    <location>
        <begin position="97"/>
        <end position="114"/>
    </location>
</feature>
<evidence type="ECO:0000313" key="2">
    <source>
        <dbReference type="EMBL" id="KIY68436.1"/>
    </source>
</evidence>
<feature type="region of interest" description="Disordered" evidence="1">
    <location>
        <begin position="283"/>
        <end position="317"/>
    </location>
</feature>
<dbReference type="AlphaFoldDB" id="A0A0D7BFP9"/>
<sequence>MWHNNPSPKAFRTIKDISDRDISRGVMANPSIVCSPPPNSLHNTPAYTQPAPPRTTGVSFAPSVSFMPPHGASATAIHTSNAPRHRHSRTPARKSKSTPYSMPSPTHYNVSNLPTQPPPALRRSSSRGVMANPSIVCSPPPISLHNPPAYMQPAPPRMTGVSFAPSASFMPPHGATASPKIHTSNAPRHRSSRTPARKSKSTPYSRPSPTHVSNLPTAQPPPAPRRSSSSVSRAVDTIVLRLQLKRMKRRLRQIEEEEVRLPSSAEPIPMWDGMPWVPASVIISSTPPPPYKAVKSNPPSYSPRATHRRRGRDHRAH</sequence>
<feature type="region of interest" description="Disordered" evidence="1">
    <location>
        <begin position="162"/>
        <end position="232"/>
    </location>
</feature>
<feature type="compositionally biased region" description="Basic residues" evidence="1">
    <location>
        <begin position="187"/>
        <end position="200"/>
    </location>
</feature>
<keyword evidence="3" id="KW-1185">Reference proteome</keyword>